<keyword evidence="1" id="KW-0808">Transferase</keyword>
<keyword evidence="4" id="KW-1185">Reference proteome</keyword>
<dbReference type="CDD" id="cd02440">
    <property type="entry name" value="AdoMet_MTases"/>
    <property type="match status" value="1"/>
</dbReference>
<keyword evidence="3" id="KW-0489">Methyltransferase</keyword>
<accession>A0A942Z7C1</accession>
<evidence type="ECO:0000256" key="1">
    <source>
        <dbReference type="ARBA" id="ARBA00022679"/>
    </source>
</evidence>
<evidence type="ECO:0000313" key="3">
    <source>
        <dbReference type="EMBL" id="MBS4539406.1"/>
    </source>
</evidence>
<dbReference type="EMBL" id="WSFT01000050">
    <property type="protein sequence ID" value="MBS4539406.1"/>
    <property type="molecule type" value="Genomic_DNA"/>
</dbReference>
<comment type="caution">
    <text evidence="3">The sequence shown here is derived from an EMBL/GenBank/DDBJ whole genome shotgun (WGS) entry which is preliminary data.</text>
</comment>
<dbReference type="RefSeq" id="WP_203367329.1">
    <property type="nucleotide sequence ID" value="NZ_WSFT01000050.1"/>
</dbReference>
<dbReference type="AlphaFoldDB" id="A0A942Z7C1"/>
<dbReference type="SUPFAM" id="SSF53335">
    <property type="entry name" value="S-adenosyl-L-methionine-dependent methyltransferases"/>
    <property type="match status" value="1"/>
</dbReference>
<dbReference type="Proteomes" id="UP000724672">
    <property type="component" value="Unassembled WGS sequence"/>
</dbReference>
<proteinExistence type="predicted"/>
<evidence type="ECO:0000313" key="4">
    <source>
        <dbReference type="Proteomes" id="UP000724672"/>
    </source>
</evidence>
<gene>
    <name evidence="3" type="ORF">GOQ27_13095</name>
</gene>
<reference evidence="3" key="1">
    <citation type="submission" date="2019-12" db="EMBL/GenBank/DDBJ databases">
        <title>Clostridiaceae gen. nov. sp. nov., isolated from sediment in Xinjiang, China.</title>
        <authorList>
            <person name="Zhang R."/>
        </authorList>
    </citation>
    <scope>NUCLEOTIDE SEQUENCE</scope>
    <source>
        <strain evidence="3">D2Q-11</strain>
    </source>
</reference>
<dbReference type="Pfam" id="PF13649">
    <property type="entry name" value="Methyltransf_25"/>
    <property type="match status" value="1"/>
</dbReference>
<dbReference type="Gene3D" id="3.40.50.150">
    <property type="entry name" value="Vaccinia Virus protein VP39"/>
    <property type="match status" value="1"/>
</dbReference>
<dbReference type="GO" id="GO:0008168">
    <property type="term" value="F:methyltransferase activity"/>
    <property type="evidence" value="ECO:0007669"/>
    <property type="project" value="UniProtKB-KW"/>
</dbReference>
<name>A0A942Z7C1_9FIRM</name>
<evidence type="ECO:0000259" key="2">
    <source>
        <dbReference type="Pfam" id="PF13649"/>
    </source>
</evidence>
<feature type="domain" description="Methyltransferase" evidence="2">
    <location>
        <begin position="41"/>
        <end position="135"/>
    </location>
</feature>
<dbReference type="PANTHER" id="PTHR43861">
    <property type="entry name" value="TRANS-ACONITATE 2-METHYLTRANSFERASE-RELATED"/>
    <property type="match status" value="1"/>
</dbReference>
<sequence>MKEQKDFFNKVAKDWDEICKHDMKKVEFILDLIDIDTGSHILDVGTGTGVLIPSLYQQVTNSGYIKAIDVSEKMIEVARQKNKYENIIFKCGDVLETNEDQNSYDHVICYSMFPHFQSRKREAIVKLSQKLKVGGKLTICHSKSRETINNLHKKAEDTVKEDNLPKMEIIIEYFLEAGLKVVKEIDNEEMFVIIGLK</sequence>
<dbReference type="InterPro" id="IPR029063">
    <property type="entry name" value="SAM-dependent_MTases_sf"/>
</dbReference>
<dbReference type="GO" id="GO:0032259">
    <property type="term" value="P:methylation"/>
    <property type="evidence" value="ECO:0007669"/>
    <property type="project" value="UniProtKB-KW"/>
</dbReference>
<dbReference type="InterPro" id="IPR041698">
    <property type="entry name" value="Methyltransf_25"/>
</dbReference>
<organism evidence="3 4">
    <name type="scientific">Anaeromonas frigoriresistens</name>
    <dbReference type="NCBI Taxonomy" id="2683708"/>
    <lineage>
        <taxon>Bacteria</taxon>
        <taxon>Bacillati</taxon>
        <taxon>Bacillota</taxon>
        <taxon>Tissierellia</taxon>
        <taxon>Tissierellales</taxon>
        <taxon>Thermohalobacteraceae</taxon>
        <taxon>Anaeromonas</taxon>
    </lineage>
</organism>
<protein>
    <submittedName>
        <fullName evidence="3">Class I SAM-dependent methyltransferase</fullName>
    </submittedName>
</protein>